<dbReference type="Proteomes" id="UP000010959">
    <property type="component" value="Unassembled WGS sequence"/>
</dbReference>
<accession>L7CCZ9</accession>
<keyword evidence="1" id="KW-0472">Membrane</keyword>
<sequence length="496" mass="55301">MTREAEYAGGMMDKRLQSQLWRVLLAMAIGGIVSLTTGSVSADENDFDETGLLTREGQHLRLTSDVNDALLLNDLVQSFDDSVPQWLAFWGVPESRTANWKIQGYLMRNVDTFRNSGALPDYVPRFDHGYSSPHTIWIRHQDTTYYNRHLILHEGIHSLAFELFGAGGPSWYMEGTAELLALHRDRVPTPSKQPRSELSLNTSVLAQSMDPFTINQLPRTRLDTPGWGRYKIVAQHREAGTLPTLKSVLKLPTELNGEVEAYTWCWAASSLFTQSPESNAAFLRAARKGSDQTEAFTSEFYRDVAEQWPVLSARWRLMMNDLDYGFDWSRHRVELSTSDPRASGASIQMNVTPDQSWQSVGVWFPKGARLRFAAEGRVHVTSDWISEPAGITLEYNRGDPLGQLQVCVLPIATPAGATIPGLDIHPVITRADVSRFKANTSDDSTDDSAPTTGANVISITEPSWVLLRINLPAGHSPIETTANTQEAYQVQIIPSR</sequence>
<evidence type="ECO:0000313" key="3">
    <source>
        <dbReference type="Proteomes" id="UP000010959"/>
    </source>
</evidence>
<name>L7CCZ9_RHOBT</name>
<organism evidence="2 3">
    <name type="scientific">Rhodopirellula baltica SWK14</name>
    <dbReference type="NCBI Taxonomy" id="993516"/>
    <lineage>
        <taxon>Bacteria</taxon>
        <taxon>Pseudomonadati</taxon>
        <taxon>Planctomycetota</taxon>
        <taxon>Planctomycetia</taxon>
        <taxon>Pirellulales</taxon>
        <taxon>Pirellulaceae</taxon>
        <taxon>Rhodopirellula</taxon>
    </lineage>
</organism>
<evidence type="ECO:0000313" key="2">
    <source>
        <dbReference type="EMBL" id="ELP31893.1"/>
    </source>
</evidence>
<comment type="caution">
    <text evidence="2">The sequence shown here is derived from an EMBL/GenBank/DDBJ whole genome shotgun (WGS) entry which is preliminary data.</text>
</comment>
<proteinExistence type="predicted"/>
<gene>
    <name evidence="2" type="ORF">RBSWK_04048</name>
</gene>
<feature type="transmembrane region" description="Helical" evidence="1">
    <location>
        <begin position="20"/>
        <end position="40"/>
    </location>
</feature>
<evidence type="ECO:0000256" key="1">
    <source>
        <dbReference type="SAM" id="Phobius"/>
    </source>
</evidence>
<dbReference type="AlphaFoldDB" id="L7CCZ9"/>
<dbReference type="RefSeq" id="WP_007338848.1">
    <property type="nucleotide sequence ID" value="NZ_AMWG01000117.1"/>
</dbReference>
<protein>
    <submittedName>
        <fullName evidence="2">Uncharacterized protein</fullName>
    </submittedName>
</protein>
<dbReference type="EMBL" id="AMWG01000117">
    <property type="protein sequence ID" value="ELP31893.1"/>
    <property type="molecule type" value="Genomic_DNA"/>
</dbReference>
<keyword evidence="1" id="KW-0812">Transmembrane</keyword>
<dbReference type="PATRIC" id="fig|993516.3.peg.4329"/>
<keyword evidence="1" id="KW-1133">Transmembrane helix</keyword>
<reference evidence="2 3" key="1">
    <citation type="journal article" date="2013" name="Mar. Genomics">
        <title>Expression of sulfatases in Rhodopirellula baltica and the diversity of sulfatases in the genus Rhodopirellula.</title>
        <authorList>
            <person name="Wegner C.E."/>
            <person name="Richter-Heitmann T."/>
            <person name="Klindworth A."/>
            <person name="Klockow C."/>
            <person name="Richter M."/>
            <person name="Achstetter T."/>
            <person name="Glockner F.O."/>
            <person name="Harder J."/>
        </authorList>
    </citation>
    <scope>NUCLEOTIDE SEQUENCE [LARGE SCALE GENOMIC DNA]</scope>
    <source>
        <strain evidence="2 3">SWK14</strain>
    </source>
</reference>